<feature type="non-terminal residue" evidence="1">
    <location>
        <position position="1"/>
    </location>
</feature>
<sequence length="348" mass="34169">TTSSKDIDGTGSSWSVTGAGALTVASLDAGSGAISTTGALSAAGGTFSANVSCVDLTASGTITGTIASASWASPTFTGTVTCSGAVTFATTATFNGNVTLGASETLTITGVADTTVLTITAGDVVVTDGAVTISNTDDTTSMITLDHSGGNLASGSELLKLDDGGDAAAGASLISLEPTGTPAEASFGIHYVGSGKTMQAMNIDCDSATNSCVLINSAGGLNADKALIELTSDGGAIANGGSYLYIHSTQACSATAYGLDIKCNSTNLEAIWVEAGLSKFDEAILLTDGAAGTPSLRFSSDTDTGLFWAATYIGFAVAGATEMQIAANVVTLGADANLKFTTSGTGIL</sequence>
<reference evidence="1" key="1">
    <citation type="journal article" date="2015" name="Nature">
        <title>Complex archaea that bridge the gap between prokaryotes and eukaryotes.</title>
        <authorList>
            <person name="Spang A."/>
            <person name="Saw J.H."/>
            <person name="Jorgensen S.L."/>
            <person name="Zaremba-Niedzwiedzka K."/>
            <person name="Martijn J."/>
            <person name="Lind A.E."/>
            <person name="van Eijk R."/>
            <person name="Schleper C."/>
            <person name="Guy L."/>
            <person name="Ettema T.J."/>
        </authorList>
    </citation>
    <scope>NUCLEOTIDE SEQUENCE</scope>
</reference>
<dbReference type="AlphaFoldDB" id="A0A0F8WDS5"/>
<organism evidence="1">
    <name type="scientific">marine sediment metagenome</name>
    <dbReference type="NCBI Taxonomy" id="412755"/>
    <lineage>
        <taxon>unclassified sequences</taxon>
        <taxon>metagenomes</taxon>
        <taxon>ecological metagenomes</taxon>
    </lineage>
</organism>
<proteinExistence type="predicted"/>
<accession>A0A0F8WDS5</accession>
<dbReference type="EMBL" id="LAZR01065870">
    <property type="protein sequence ID" value="KKK54683.1"/>
    <property type="molecule type" value="Genomic_DNA"/>
</dbReference>
<evidence type="ECO:0000313" key="1">
    <source>
        <dbReference type="EMBL" id="KKK54683.1"/>
    </source>
</evidence>
<gene>
    <name evidence="1" type="ORF">LCGC14_3082230</name>
</gene>
<feature type="non-terminal residue" evidence="1">
    <location>
        <position position="348"/>
    </location>
</feature>
<comment type="caution">
    <text evidence="1">The sequence shown here is derived from an EMBL/GenBank/DDBJ whole genome shotgun (WGS) entry which is preliminary data.</text>
</comment>
<protein>
    <submittedName>
        <fullName evidence="1">Uncharacterized protein</fullName>
    </submittedName>
</protein>
<name>A0A0F8WDS5_9ZZZZ</name>